<evidence type="ECO:0000313" key="13">
    <source>
        <dbReference type="Proteomes" id="UP000076738"/>
    </source>
</evidence>
<keyword evidence="3" id="KW-0560">Oxidoreductase</keyword>
<evidence type="ECO:0000256" key="2">
    <source>
        <dbReference type="ARBA" id="ARBA00022723"/>
    </source>
</evidence>
<keyword evidence="8" id="KW-0472">Membrane</keyword>
<gene>
    <name evidence="12" type="ORF">CALVIDRAFT_484394</name>
</gene>
<feature type="compositionally biased region" description="Low complexity" evidence="7">
    <location>
        <begin position="49"/>
        <end position="68"/>
    </location>
</feature>
<dbReference type="EMBL" id="KV417295">
    <property type="protein sequence ID" value="KZO94337.1"/>
    <property type="molecule type" value="Genomic_DNA"/>
</dbReference>
<dbReference type="InterPro" id="IPR011706">
    <property type="entry name" value="Cu-oxidase_C"/>
</dbReference>
<evidence type="ECO:0000313" key="12">
    <source>
        <dbReference type="EMBL" id="KZO94337.1"/>
    </source>
</evidence>
<dbReference type="GO" id="GO:0016491">
    <property type="term" value="F:oxidoreductase activity"/>
    <property type="evidence" value="ECO:0007669"/>
    <property type="project" value="UniProtKB-KW"/>
</dbReference>
<dbReference type="InterPro" id="IPR008972">
    <property type="entry name" value="Cupredoxin"/>
</dbReference>
<dbReference type="OrthoDB" id="2121828at2759"/>
<dbReference type="Pfam" id="PF07732">
    <property type="entry name" value="Cu-oxidase_3"/>
    <property type="match status" value="1"/>
</dbReference>
<feature type="domain" description="Plastocyanin-like" evidence="10">
    <location>
        <begin position="492"/>
        <end position="600"/>
    </location>
</feature>
<keyword evidence="5" id="KW-1015">Disulfide bond</keyword>
<dbReference type="SUPFAM" id="SSF49503">
    <property type="entry name" value="Cupredoxins"/>
    <property type="match status" value="3"/>
</dbReference>
<dbReference type="CDD" id="cd13857">
    <property type="entry name" value="CuRO_1_Diphenol_Ox"/>
    <property type="match status" value="1"/>
</dbReference>
<sequence length="641" mass="69703">MSSPGAEPFKPAARGGSRLLRWVLVLIAAVVVLALALGLGLGLGLKHNSSSSSASSSADGSSSGSSGSDNGSQNVTNPGLQNFLLKDIRNDPPQVREYTLVVQEMMGAPDMVSRPMLVVNGTYPGPTLHANQNDRLIIHVINGLTDNATAIHWHGLYQNSTPFYDGTNGISQCGIPVNQSLTYNYTFGEFSGSTWYHAHYSTQYTDGVVGALIVNPSNATTNADGQAVTPPAPTPQIPAYDQEVVVIMQDWYHTPSPIVLAEFLSPEGVDGTQGDEPTPESGTLNGFGQFNGIGDYFNFTLAANTTYRFRLINSGSLANIRFSIDEHPLYLISADGVDIVPQWVAGVELSVAQRYDVIVRTNLTSGGTWWVRGEILDDMFAYSIPDQNLDQRGVLTYSVPFPNTTALDPGSADPGFPDIDDLDTSTLVPAQAIDAPNATYRYPVTVSFQETQDDQYLAFFNTTSWEPLDQECTMTLLQTPSFVQSFTSAPDGPTVYADSQLILTHNGIEVVDLLIDNLDEGDHPFHMHGHRPWIMGSGDGRYQGQALNQTNPMRRDTHLIPHYSWVALRFVTDNAGMWAFHCHISWHMSSGLLMQINNRPAMAATYGIPAVITQQCAADPSGGEARKRDGLKVRMGAPVRW</sequence>
<evidence type="ECO:0000256" key="4">
    <source>
        <dbReference type="ARBA" id="ARBA00023008"/>
    </source>
</evidence>
<evidence type="ECO:0000256" key="5">
    <source>
        <dbReference type="ARBA" id="ARBA00023157"/>
    </source>
</evidence>
<dbReference type="STRING" id="1330018.A0A167K771"/>
<evidence type="ECO:0000259" key="9">
    <source>
        <dbReference type="Pfam" id="PF00394"/>
    </source>
</evidence>
<dbReference type="GO" id="GO:0005507">
    <property type="term" value="F:copper ion binding"/>
    <property type="evidence" value="ECO:0007669"/>
    <property type="project" value="InterPro"/>
</dbReference>
<keyword evidence="2" id="KW-0479">Metal-binding</keyword>
<dbReference type="InterPro" id="IPR045087">
    <property type="entry name" value="Cu-oxidase_fam"/>
</dbReference>
<dbReference type="Proteomes" id="UP000076738">
    <property type="component" value="Unassembled WGS sequence"/>
</dbReference>
<keyword evidence="8" id="KW-0812">Transmembrane</keyword>
<keyword evidence="13" id="KW-1185">Reference proteome</keyword>
<proteinExistence type="inferred from homology"/>
<dbReference type="PANTHER" id="PTHR11709">
    <property type="entry name" value="MULTI-COPPER OXIDASE"/>
    <property type="match status" value="1"/>
</dbReference>
<keyword evidence="8" id="KW-1133">Transmembrane helix</keyword>
<dbReference type="CDD" id="cd13910">
    <property type="entry name" value="CuRO_3_MCO_like_4"/>
    <property type="match status" value="1"/>
</dbReference>
<dbReference type="InterPro" id="IPR011707">
    <property type="entry name" value="Cu-oxidase-like_N"/>
</dbReference>
<dbReference type="PANTHER" id="PTHR11709:SF511">
    <property type="entry name" value="LACCASE"/>
    <property type="match status" value="1"/>
</dbReference>
<evidence type="ECO:0000256" key="6">
    <source>
        <dbReference type="ARBA" id="ARBA00023180"/>
    </source>
</evidence>
<evidence type="ECO:0000256" key="3">
    <source>
        <dbReference type="ARBA" id="ARBA00023002"/>
    </source>
</evidence>
<evidence type="ECO:0000256" key="7">
    <source>
        <dbReference type="SAM" id="MobiDB-lite"/>
    </source>
</evidence>
<name>A0A167K771_CALVF</name>
<evidence type="ECO:0000256" key="1">
    <source>
        <dbReference type="ARBA" id="ARBA00010609"/>
    </source>
</evidence>
<dbReference type="InterPro" id="IPR002355">
    <property type="entry name" value="Cu_oxidase_Cu_BS"/>
</dbReference>
<feature type="domain" description="Plastocyanin-like" evidence="9">
    <location>
        <begin position="243"/>
        <end position="397"/>
    </location>
</feature>
<comment type="similarity">
    <text evidence="1">Belongs to the multicopper oxidase family.</text>
</comment>
<dbReference type="InterPro" id="IPR001117">
    <property type="entry name" value="Cu-oxidase_2nd"/>
</dbReference>
<feature type="domain" description="Plastocyanin-like" evidence="11">
    <location>
        <begin position="108"/>
        <end position="218"/>
    </location>
</feature>
<dbReference type="AlphaFoldDB" id="A0A167K771"/>
<evidence type="ECO:0000256" key="8">
    <source>
        <dbReference type="SAM" id="Phobius"/>
    </source>
</evidence>
<keyword evidence="6" id="KW-0325">Glycoprotein</keyword>
<keyword evidence="4" id="KW-0186">Copper</keyword>
<organism evidence="12 13">
    <name type="scientific">Calocera viscosa (strain TUFC12733)</name>
    <dbReference type="NCBI Taxonomy" id="1330018"/>
    <lineage>
        <taxon>Eukaryota</taxon>
        <taxon>Fungi</taxon>
        <taxon>Dikarya</taxon>
        <taxon>Basidiomycota</taxon>
        <taxon>Agaricomycotina</taxon>
        <taxon>Dacrymycetes</taxon>
        <taxon>Dacrymycetales</taxon>
        <taxon>Dacrymycetaceae</taxon>
        <taxon>Calocera</taxon>
    </lineage>
</organism>
<feature type="region of interest" description="Disordered" evidence="7">
    <location>
        <begin position="49"/>
        <end position="76"/>
    </location>
</feature>
<dbReference type="Pfam" id="PF00394">
    <property type="entry name" value="Cu-oxidase"/>
    <property type="match status" value="1"/>
</dbReference>
<feature type="transmembrane region" description="Helical" evidence="8">
    <location>
        <begin position="20"/>
        <end position="45"/>
    </location>
</feature>
<dbReference type="Pfam" id="PF07731">
    <property type="entry name" value="Cu-oxidase_2"/>
    <property type="match status" value="1"/>
</dbReference>
<reference evidence="12 13" key="1">
    <citation type="journal article" date="2016" name="Mol. Biol. Evol.">
        <title>Comparative Genomics of Early-Diverging Mushroom-Forming Fungi Provides Insights into the Origins of Lignocellulose Decay Capabilities.</title>
        <authorList>
            <person name="Nagy L.G."/>
            <person name="Riley R."/>
            <person name="Tritt A."/>
            <person name="Adam C."/>
            <person name="Daum C."/>
            <person name="Floudas D."/>
            <person name="Sun H."/>
            <person name="Yadav J.S."/>
            <person name="Pangilinan J."/>
            <person name="Larsson K.H."/>
            <person name="Matsuura K."/>
            <person name="Barry K."/>
            <person name="Labutti K."/>
            <person name="Kuo R."/>
            <person name="Ohm R.A."/>
            <person name="Bhattacharya S.S."/>
            <person name="Shirouzu T."/>
            <person name="Yoshinaga Y."/>
            <person name="Martin F.M."/>
            <person name="Grigoriev I.V."/>
            <person name="Hibbett D.S."/>
        </authorList>
    </citation>
    <scope>NUCLEOTIDE SEQUENCE [LARGE SCALE GENOMIC DNA]</scope>
    <source>
        <strain evidence="12 13">TUFC12733</strain>
    </source>
</reference>
<evidence type="ECO:0000259" key="11">
    <source>
        <dbReference type="Pfam" id="PF07732"/>
    </source>
</evidence>
<dbReference type="Gene3D" id="2.60.40.420">
    <property type="entry name" value="Cupredoxins - blue copper proteins"/>
    <property type="match status" value="3"/>
</dbReference>
<dbReference type="PROSITE" id="PS00080">
    <property type="entry name" value="MULTICOPPER_OXIDASE2"/>
    <property type="match status" value="1"/>
</dbReference>
<evidence type="ECO:0000259" key="10">
    <source>
        <dbReference type="Pfam" id="PF07731"/>
    </source>
</evidence>
<protein>
    <submittedName>
        <fullName evidence="12">Multicopper oxidase</fullName>
    </submittedName>
</protein>
<accession>A0A167K771</accession>